<protein>
    <submittedName>
        <fullName evidence="1">Uncharacterized protein</fullName>
    </submittedName>
</protein>
<dbReference type="Proteomes" id="UP001057402">
    <property type="component" value="Chromosome 10"/>
</dbReference>
<evidence type="ECO:0000313" key="2">
    <source>
        <dbReference type="Proteomes" id="UP001057402"/>
    </source>
</evidence>
<proteinExistence type="predicted"/>
<reference evidence="2" key="1">
    <citation type="journal article" date="2023" name="Front. Plant Sci.">
        <title>Chromosomal-level genome assembly of Melastoma candidum provides insights into trichome evolution.</title>
        <authorList>
            <person name="Zhong Y."/>
            <person name="Wu W."/>
            <person name="Sun C."/>
            <person name="Zou P."/>
            <person name="Liu Y."/>
            <person name="Dai S."/>
            <person name="Zhou R."/>
        </authorList>
    </citation>
    <scope>NUCLEOTIDE SEQUENCE [LARGE SCALE GENOMIC DNA]</scope>
</reference>
<name>A0ACB9MEG0_9MYRT</name>
<evidence type="ECO:0000313" key="1">
    <source>
        <dbReference type="EMBL" id="KAI4321919.1"/>
    </source>
</evidence>
<organism evidence="1 2">
    <name type="scientific">Melastoma candidum</name>
    <dbReference type="NCBI Taxonomy" id="119954"/>
    <lineage>
        <taxon>Eukaryota</taxon>
        <taxon>Viridiplantae</taxon>
        <taxon>Streptophyta</taxon>
        <taxon>Embryophyta</taxon>
        <taxon>Tracheophyta</taxon>
        <taxon>Spermatophyta</taxon>
        <taxon>Magnoliopsida</taxon>
        <taxon>eudicotyledons</taxon>
        <taxon>Gunneridae</taxon>
        <taxon>Pentapetalae</taxon>
        <taxon>rosids</taxon>
        <taxon>malvids</taxon>
        <taxon>Myrtales</taxon>
        <taxon>Melastomataceae</taxon>
        <taxon>Melastomatoideae</taxon>
        <taxon>Melastomateae</taxon>
        <taxon>Melastoma</taxon>
    </lineage>
</organism>
<gene>
    <name evidence="1" type="ORF">MLD38_035246</name>
</gene>
<comment type="caution">
    <text evidence="1">The sequence shown here is derived from an EMBL/GenBank/DDBJ whole genome shotgun (WGS) entry which is preliminary data.</text>
</comment>
<dbReference type="EMBL" id="CM042889">
    <property type="protein sequence ID" value="KAI4321919.1"/>
    <property type="molecule type" value="Genomic_DNA"/>
</dbReference>
<sequence length="178" mass="20752">MAMMRVVETWTGISTALGGLVLAWTMLRQHIPPQLRSQVETYVHHLIGYFYPYIQITFPEFSGERLRPSEAYTAIQNYLMVNASARAKRLKADAVKDRKSLVLTIDENEEITDVFEGVKVWWSSMHVPRNNFSFSFYPQSDEQKYFKLTVHRNHRGLITERYISHILDEGKVIAAQNR</sequence>
<keyword evidence="2" id="KW-1185">Reference proteome</keyword>
<accession>A0ACB9MEG0</accession>